<accession>A0A2K9BNH6</accession>
<organism evidence="9 10">
    <name type="scientific">Mesoplasma syrphidae</name>
    <dbReference type="NCBI Taxonomy" id="225999"/>
    <lineage>
        <taxon>Bacteria</taxon>
        <taxon>Bacillati</taxon>
        <taxon>Mycoplasmatota</taxon>
        <taxon>Mollicutes</taxon>
        <taxon>Entomoplasmatales</taxon>
        <taxon>Entomoplasmataceae</taxon>
        <taxon>Mesoplasma</taxon>
    </lineage>
</organism>
<dbReference type="Gene3D" id="1.20.1080.10">
    <property type="entry name" value="Glycerol uptake facilitator protein"/>
    <property type="match status" value="1"/>
</dbReference>
<sequence length="262" mass="27196">MTQTSTLLLTELFGTALLIVLGNGIVANIVLKGTKGNNAGWLSICFGWGFAVTVAALISSAFLGGKGWLNPAVMLGASIADWKGTWGFVDSSTGAQVGLFFGVLVIQFIGAALGQIIVDLLYYKHIQMTLGSKEEFATANVLGMHSTGATTKSIAANFGMEFVGTFILIFAILAIPRFSALNGNIIGGLGPVIVGIVVISIGLSLGGTTGYAINPARDLGPRIVHALMPTRGKGKSDWEYAWIPVAAPLSAAIVSGLIWLAI</sequence>
<dbReference type="InterPro" id="IPR000425">
    <property type="entry name" value="MIP"/>
</dbReference>
<feature type="transmembrane region" description="Helical" evidence="8">
    <location>
        <begin position="188"/>
        <end position="213"/>
    </location>
</feature>
<gene>
    <name evidence="9" type="ORF">CXP39_02145</name>
</gene>
<keyword evidence="5 8" id="KW-1133">Transmembrane helix</keyword>
<evidence type="ECO:0000256" key="7">
    <source>
        <dbReference type="RuleBase" id="RU000477"/>
    </source>
</evidence>
<proteinExistence type="inferred from homology"/>
<evidence type="ECO:0000256" key="6">
    <source>
        <dbReference type="ARBA" id="ARBA00023136"/>
    </source>
</evidence>
<feature type="transmembrane region" description="Helical" evidence="8">
    <location>
        <begin position="154"/>
        <end position="176"/>
    </location>
</feature>
<dbReference type="InterPro" id="IPR023271">
    <property type="entry name" value="Aquaporin-like"/>
</dbReference>
<dbReference type="KEGG" id="msyr:CXP39_02145"/>
<dbReference type="PANTHER" id="PTHR43829:SF9">
    <property type="entry name" value="AQUAPORIN-9"/>
    <property type="match status" value="1"/>
</dbReference>
<dbReference type="AlphaFoldDB" id="A0A2K9BNH6"/>
<evidence type="ECO:0000313" key="10">
    <source>
        <dbReference type="Proteomes" id="UP000233419"/>
    </source>
</evidence>
<feature type="transmembrane region" description="Helical" evidence="8">
    <location>
        <begin position="99"/>
        <end position="123"/>
    </location>
</feature>
<feature type="transmembrane region" description="Helical" evidence="8">
    <location>
        <begin position="43"/>
        <end position="64"/>
    </location>
</feature>
<evidence type="ECO:0000256" key="3">
    <source>
        <dbReference type="ARBA" id="ARBA00022448"/>
    </source>
</evidence>
<dbReference type="GO" id="GO:0005886">
    <property type="term" value="C:plasma membrane"/>
    <property type="evidence" value="ECO:0007669"/>
    <property type="project" value="TreeGrafter"/>
</dbReference>
<evidence type="ECO:0000256" key="5">
    <source>
        <dbReference type="ARBA" id="ARBA00022989"/>
    </source>
</evidence>
<dbReference type="Proteomes" id="UP000233419">
    <property type="component" value="Chromosome"/>
</dbReference>
<dbReference type="Pfam" id="PF00230">
    <property type="entry name" value="MIP"/>
    <property type="match status" value="1"/>
</dbReference>
<dbReference type="EMBL" id="CP025257">
    <property type="protein sequence ID" value="AUF83593.1"/>
    <property type="molecule type" value="Genomic_DNA"/>
</dbReference>
<reference evidence="9 10" key="1">
    <citation type="submission" date="2017-12" db="EMBL/GenBank/DDBJ databases">
        <title>Mesoplasma syrphidae YJS, Complete Genome.</title>
        <authorList>
            <person name="Knight T.F."/>
            <person name="Citino T."/>
            <person name="Rubinstein R."/>
            <person name="Neuschaefer Z."/>
        </authorList>
    </citation>
    <scope>NUCLEOTIDE SEQUENCE [LARGE SCALE GENOMIC DNA]</scope>
    <source>
        <strain evidence="9 10">YJS</strain>
    </source>
</reference>
<keyword evidence="6 8" id="KW-0472">Membrane</keyword>
<dbReference type="OrthoDB" id="9807293at2"/>
<name>A0A2K9BNH6_9MOLU</name>
<dbReference type="InterPro" id="IPR050363">
    <property type="entry name" value="MIP/Aquaporin"/>
</dbReference>
<keyword evidence="4 7" id="KW-0812">Transmembrane</keyword>
<dbReference type="PRINTS" id="PR00783">
    <property type="entry name" value="MINTRINSICP"/>
</dbReference>
<dbReference type="PANTHER" id="PTHR43829">
    <property type="entry name" value="AQUAPORIN OR AQUAGLYCEROPORIN RELATED"/>
    <property type="match status" value="1"/>
</dbReference>
<evidence type="ECO:0000256" key="2">
    <source>
        <dbReference type="ARBA" id="ARBA00006175"/>
    </source>
</evidence>
<evidence type="ECO:0000256" key="1">
    <source>
        <dbReference type="ARBA" id="ARBA00004141"/>
    </source>
</evidence>
<dbReference type="GO" id="GO:0015254">
    <property type="term" value="F:glycerol channel activity"/>
    <property type="evidence" value="ECO:0007669"/>
    <property type="project" value="TreeGrafter"/>
</dbReference>
<dbReference type="SUPFAM" id="SSF81338">
    <property type="entry name" value="Aquaporin-like"/>
    <property type="match status" value="1"/>
</dbReference>
<protein>
    <submittedName>
        <fullName evidence="9">Aquaporin family protein</fullName>
    </submittedName>
</protein>
<evidence type="ECO:0000256" key="8">
    <source>
        <dbReference type="SAM" id="Phobius"/>
    </source>
</evidence>
<dbReference type="RefSeq" id="WP_027048059.1">
    <property type="nucleotide sequence ID" value="NZ_CP025257.1"/>
</dbReference>
<feature type="transmembrane region" description="Helical" evidence="8">
    <location>
        <begin position="240"/>
        <end position="261"/>
    </location>
</feature>
<evidence type="ECO:0000256" key="4">
    <source>
        <dbReference type="ARBA" id="ARBA00022692"/>
    </source>
</evidence>
<comment type="subcellular location">
    <subcellularLocation>
        <location evidence="1">Membrane</location>
        <topology evidence="1">Multi-pass membrane protein</topology>
    </subcellularLocation>
</comment>
<feature type="transmembrane region" description="Helical" evidence="8">
    <location>
        <begin position="12"/>
        <end position="31"/>
    </location>
</feature>
<evidence type="ECO:0000313" key="9">
    <source>
        <dbReference type="EMBL" id="AUF83593.1"/>
    </source>
</evidence>
<keyword evidence="10" id="KW-1185">Reference proteome</keyword>
<comment type="similarity">
    <text evidence="2 7">Belongs to the MIP/aquaporin (TC 1.A.8) family.</text>
</comment>
<keyword evidence="3 7" id="KW-0813">Transport</keyword>